<evidence type="ECO:0000313" key="4">
    <source>
        <dbReference type="Proteomes" id="UP000675781"/>
    </source>
</evidence>
<keyword evidence="2" id="KW-0812">Transmembrane</keyword>
<accession>A0A941EKZ3</accession>
<dbReference type="EMBL" id="JAGSOG010000025">
    <property type="protein sequence ID" value="MBR7833251.1"/>
    <property type="molecule type" value="Genomic_DNA"/>
</dbReference>
<dbReference type="RefSeq" id="WP_212527774.1">
    <property type="nucleotide sequence ID" value="NZ_JAGSOG010000025.1"/>
</dbReference>
<evidence type="ECO:0000256" key="1">
    <source>
        <dbReference type="SAM" id="MobiDB-lite"/>
    </source>
</evidence>
<comment type="caution">
    <text evidence="3">The sequence shown here is derived from an EMBL/GenBank/DDBJ whole genome shotgun (WGS) entry which is preliminary data.</text>
</comment>
<reference evidence="3" key="1">
    <citation type="submission" date="2021-04" db="EMBL/GenBank/DDBJ databases">
        <title>Genome based classification of Actinospica acidithermotolerans sp. nov., an actinobacterium isolated from an Indonesian hot spring.</title>
        <authorList>
            <person name="Kusuma A.B."/>
            <person name="Putra K.E."/>
            <person name="Nafisah S."/>
            <person name="Loh J."/>
            <person name="Nouioui I."/>
            <person name="Goodfellow M."/>
        </authorList>
    </citation>
    <scope>NUCLEOTIDE SEQUENCE</scope>
    <source>
        <strain evidence="3">CSCA 57</strain>
    </source>
</reference>
<evidence type="ECO:0000256" key="2">
    <source>
        <dbReference type="SAM" id="Phobius"/>
    </source>
</evidence>
<keyword evidence="2" id="KW-0472">Membrane</keyword>
<name>A0A941EKZ3_9ACTN</name>
<keyword evidence="2" id="KW-1133">Transmembrane helix</keyword>
<feature type="transmembrane region" description="Helical" evidence="2">
    <location>
        <begin position="33"/>
        <end position="56"/>
    </location>
</feature>
<proteinExistence type="predicted"/>
<sequence length="315" mass="33296">MSYGSPGPNRRVAGARRPRPEGTPQKPRNRKRILAWAGAIATAGVGALIVAIATGLGNDAVAHITAQQPAAATGAPAKIDLVDPVPELGDTHVAAQPLVLSADDLDQINSLDQDTPAYEAWFASHGAVDTERTDIEIVVEGNRSHQVRIIDIQPVATCSDPLNGTLFYSPPSGNDTSTQLLLNLDEPGSRPSYIAPAPNGEATAGADFFGTYTVSLNQAEQYTFNVIATTEVHYCSFTLNMTVLDDGHTVVENIDDNGKPFQVSAVIDPDPTDPRPGEFAAYQELYIGGVGNHGGADNAFGVPIWAQADPQTYQP</sequence>
<gene>
    <name evidence="3" type="ORF">KDL01_08240</name>
</gene>
<protein>
    <submittedName>
        <fullName evidence="3">Uncharacterized protein</fullName>
    </submittedName>
</protein>
<dbReference type="AlphaFoldDB" id="A0A941EKZ3"/>
<organism evidence="3 4">
    <name type="scientific">Actinospica durhamensis</name>
    <dbReference type="NCBI Taxonomy" id="1508375"/>
    <lineage>
        <taxon>Bacteria</taxon>
        <taxon>Bacillati</taxon>
        <taxon>Actinomycetota</taxon>
        <taxon>Actinomycetes</taxon>
        <taxon>Catenulisporales</taxon>
        <taxon>Actinospicaceae</taxon>
        <taxon>Actinospica</taxon>
    </lineage>
</organism>
<evidence type="ECO:0000313" key="3">
    <source>
        <dbReference type="EMBL" id="MBR7833251.1"/>
    </source>
</evidence>
<keyword evidence="4" id="KW-1185">Reference proteome</keyword>
<feature type="region of interest" description="Disordered" evidence="1">
    <location>
        <begin position="1"/>
        <end position="30"/>
    </location>
</feature>
<dbReference type="Proteomes" id="UP000675781">
    <property type="component" value="Unassembled WGS sequence"/>
</dbReference>